<feature type="signal peptide" evidence="1">
    <location>
        <begin position="1"/>
        <end position="26"/>
    </location>
</feature>
<evidence type="ECO:0000313" key="3">
    <source>
        <dbReference type="Proteomes" id="UP000032668"/>
    </source>
</evidence>
<keyword evidence="3" id="KW-1185">Reference proteome</keyword>
<dbReference type="AlphaFoldDB" id="A0A0D6PHZ8"/>
<dbReference type="STRING" id="1120923.SAMN02746095_00155"/>
<evidence type="ECO:0000256" key="1">
    <source>
        <dbReference type="SAM" id="SignalP"/>
    </source>
</evidence>
<organism evidence="2 3">
    <name type="scientific">Acidocella aminolytica 101 = DSM 11237</name>
    <dbReference type="NCBI Taxonomy" id="1120923"/>
    <lineage>
        <taxon>Bacteria</taxon>
        <taxon>Pseudomonadati</taxon>
        <taxon>Pseudomonadota</taxon>
        <taxon>Alphaproteobacteria</taxon>
        <taxon>Acetobacterales</taxon>
        <taxon>Acidocellaceae</taxon>
        <taxon>Acidocella</taxon>
    </lineage>
</organism>
<keyword evidence="1" id="KW-0732">Signal</keyword>
<protein>
    <submittedName>
        <fullName evidence="2">Lytic transglycosylase</fullName>
    </submittedName>
</protein>
<accession>A0A0D6PHZ8</accession>
<name>A0A0D6PHZ8_9PROT</name>
<evidence type="ECO:0000313" key="2">
    <source>
        <dbReference type="EMBL" id="GAN80828.1"/>
    </source>
</evidence>
<feature type="chain" id="PRO_5002310016" evidence="1">
    <location>
        <begin position="27"/>
        <end position="239"/>
    </location>
</feature>
<gene>
    <name evidence="2" type="ORF">Aam_060_054</name>
</gene>
<comment type="caution">
    <text evidence="2">The sequence shown here is derived from an EMBL/GenBank/DDBJ whole genome shotgun (WGS) entry which is preliminary data.</text>
</comment>
<sequence length="239" mass="25442">MAGISKDVTFRLALGFLCLCAMPALADMADGAACVSAGRTAEQVDALPTNLLLSIGMVESGRIEPQTGHVVPWPWTVNVDGHGSYFASQQDAEAFVRLARASGARDIDVGCFQISLEHHPGAFASLADAFNPSRNAAYAASYLTRLKFQSGSWKAAIADYHSVLPDLGLPYQHRVLAAWKRLGDMPPDLDADIASAAFSGPDPVAVIQSPEAKKVHVYSMNAPDNATWRPGLPRVIGNP</sequence>
<reference evidence="2 3" key="1">
    <citation type="submission" date="2012-11" db="EMBL/GenBank/DDBJ databases">
        <title>Whole genome sequence of Acidocella aminolytica 101 = DSM 11237.</title>
        <authorList>
            <person name="Azuma Y."/>
            <person name="Higashiura N."/>
            <person name="Hirakawa H."/>
            <person name="Matsushita K."/>
        </authorList>
    </citation>
    <scope>NUCLEOTIDE SEQUENCE [LARGE SCALE GENOMIC DNA]</scope>
    <source>
        <strain evidence="3">101 / DSM 11237</strain>
    </source>
</reference>
<dbReference type="OrthoDB" id="5945995at2"/>
<dbReference type="SUPFAM" id="SSF53955">
    <property type="entry name" value="Lysozyme-like"/>
    <property type="match status" value="1"/>
</dbReference>
<dbReference type="EMBL" id="BANC01000059">
    <property type="protein sequence ID" value="GAN80828.1"/>
    <property type="molecule type" value="Genomic_DNA"/>
</dbReference>
<proteinExistence type="predicted"/>
<dbReference type="Proteomes" id="UP000032668">
    <property type="component" value="Unassembled WGS sequence"/>
</dbReference>
<dbReference type="InterPro" id="IPR023346">
    <property type="entry name" value="Lysozyme-like_dom_sf"/>
</dbReference>
<dbReference type="RefSeq" id="WP_052948382.1">
    <property type="nucleotide sequence ID" value="NZ_BANC01000059.1"/>
</dbReference>